<dbReference type="EMBL" id="AC002332">
    <property type="protein sequence ID" value="AAB80653.1"/>
    <property type="molecule type" value="Genomic_DNA"/>
</dbReference>
<proteinExistence type="predicted"/>
<accession>O22786</accession>
<feature type="region of interest" description="Disordered" evidence="4">
    <location>
        <begin position="81"/>
        <end position="122"/>
    </location>
</feature>
<dbReference type="PIR" id="D84744">
    <property type="entry name" value="D84744"/>
</dbReference>
<evidence type="ECO:0000313" key="6">
    <source>
        <dbReference type="EMBL" id="AAB80653.1"/>
    </source>
</evidence>
<dbReference type="AlphaFoldDB" id="O22786"/>
<organism evidence="6">
    <name type="scientific">Arabidopsis thaliana</name>
    <name type="common">Mouse-ear cress</name>
    <dbReference type="NCBI Taxonomy" id="3702"/>
    <lineage>
        <taxon>Eukaryota</taxon>
        <taxon>Viridiplantae</taxon>
        <taxon>Streptophyta</taxon>
        <taxon>Embryophyta</taxon>
        <taxon>Tracheophyta</taxon>
        <taxon>Spermatophyta</taxon>
        <taxon>Magnoliopsida</taxon>
        <taxon>eudicotyledons</taxon>
        <taxon>Gunneridae</taxon>
        <taxon>Pentapetalae</taxon>
        <taxon>rosids</taxon>
        <taxon>malvids</taxon>
        <taxon>Brassicales</taxon>
        <taxon>Brassicaceae</taxon>
        <taxon>Camelineae</taxon>
        <taxon>Arabidopsis</taxon>
    </lineage>
</organism>
<dbReference type="InterPro" id="IPR045281">
    <property type="entry name" value="CONSTANS-like"/>
</dbReference>
<feature type="compositionally biased region" description="Low complexity" evidence="4">
    <location>
        <begin position="92"/>
        <end position="112"/>
    </location>
</feature>
<evidence type="ECO:0000256" key="4">
    <source>
        <dbReference type="SAM" id="MobiDB-lite"/>
    </source>
</evidence>
<dbReference type="PANTHER" id="PTHR31319">
    <property type="entry name" value="ZINC FINGER PROTEIN CONSTANS-LIKE 4"/>
    <property type="match status" value="1"/>
</dbReference>
<keyword evidence="2 3" id="KW-0539">Nucleus</keyword>
<dbReference type="PROSITE" id="PS51017">
    <property type="entry name" value="CCT"/>
    <property type="match status" value="1"/>
</dbReference>
<reference evidence="6" key="2">
    <citation type="submission" date="2000-03" db="EMBL/GenBank/DDBJ databases">
        <authorList>
            <person name="Rounsley S.D."/>
            <person name="Lin X."/>
            <person name="Ketchum K.A."/>
            <person name="Crosby M.L."/>
            <person name="Brandon R.C."/>
            <person name="Sykes S.M."/>
            <person name="Mason T.M."/>
            <person name="Kerlavage A.R."/>
            <person name="Adams M.D."/>
            <person name="Somerville C.R."/>
            <person name="Venter J.C."/>
        </authorList>
    </citation>
    <scope>NUCLEOTIDE SEQUENCE</scope>
</reference>
<dbReference type="GO" id="GO:0009909">
    <property type="term" value="P:regulation of flower development"/>
    <property type="evidence" value="ECO:0007669"/>
    <property type="project" value="InterPro"/>
</dbReference>
<dbReference type="InterPro" id="IPR010402">
    <property type="entry name" value="CCT_domain"/>
</dbReference>
<dbReference type="Pfam" id="PF06203">
    <property type="entry name" value="CCT"/>
    <property type="match status" value="1"/>
</dbReference>
<evidence type="ECO:0000259" key="5">
    <source>
        <dbReference type="PROSITE" id="PS51017"/>
    </source>
</evidence>
<name>O22786_ARATH</name>
<dbReference type="ExpressionAtlas" id="O22786">
    <property type="expression patterns" value="baseline and differential"/>
</dbReference>
<protein>
    <submittedName>
        <fullName evidence="6">Uncharacterized protein At2g33350</fullName>
    </submittedName>
</protein>
<reference key="1">
    <citation type="journal article" date="1999" name="Nature">
        <title>Sequence and analysis of chromosome 2 of the plant Arabidopsis thaliana.</title>
        <authorList>
            <person name="Lin X."/>
            <person name="Kaul S."/>
            <person name="Rounsley S."/>
            <person name="Shea T.P."/>
            <person name="Benito M.I."/>
            <person name="Town C.D."/>
            <person name="Fujii C.Y."/>
            <person name="Mason T."/>
            <person name="Bowman C.L."/>
            <person name="Barnstead M."/>
            <person name="Feldblyum T.V."/>
            <person name="Buell C.R."/>
            <person name="Ketchum K.A."/>
            <person name="Lee J."/>
            <person name="Ronning C.M."/>
            <person name="Koo H.L."/>
            <person name="Moffat K.S."/>
            <person name="Cronin L.A."/>
            <person name="Shen M."/>
            <person name="Pai G."/>
            <person name="Van Aken S."/>
            <person name="Umayam L."/>
            <person name="Tallon L.J."/>
            <person name="Gill J.E."/>
            <person name="Adams M.D."/>
            <person name="Carrera A.J."/>
            <person name="Creasy T.H."/>
            <person name="Goodman H.M."/>
            <person name="Somerville C.R."/>
            <person name="Copenhaver G.P."/>
            <person name="Preuss D."/>
            <person name="Nierman W.C."/>
            <person name="White O."/>
            <person name="Eisen J.A."/>
            <person name="Salzberg S.L."/>
            <person name="Fraser C.M."/>
            <person name="Venter J.C."/>
        </authorList>
    </citation>
    <scope>NUCLEOTIDE SEQUENCE [LARGE SCALE GENOMIC DNA]</scope>
    <source>
        <strain>cv. Columbia</strain>
    </source>
</reference>
<sequence length="440" mass="48874">MHLISLVLSSTNIDNKQTLDLIKTPKSLECLDVEKQNQNILQILNIDDITSPLSAQIFDFCDPQLFQETFNQSSEVTSTSNILEKSGSFHSNTNTTTTTENSNNNNNNKNTNLQDDEDDNNNTDLSIIFDSQEDFENDITASIDFSSSSLQYPVIDHLLTAISQDQFDFSSGLQVIHQPPNISYSGDPLSLSAISSLAPPPLQSGVFEEDCLSSVPSYNLGLNPSCSFFRSSGLPAYMSTGLLSAESNLGYLPGNIHVGSEINKPHDPLMDFQADNGGFFCPDSIKRMFNPEDLQKALGGGAENQSHLVTPQAHPALGPVDINGLEDSTLNKVGKLSPEQRKEKIRRYMKKRNERNFNKKIKYACRKTLADSRPRVRGRFAKNDEFGEPNRQAFSSHHDDEDEDDMGVKDEEQLVDSSDIFAHISGANSFKCNYPIQSWI</sequence>
<comment type="subcellular location">
    <subcellularLocation>
        <location evidence="1 3">Nucleus</location>
    </subcellularLocation>
</comment>
<evidence type="ECO:0000256" key="2">
    <source>
        <dbReference type="ARBA" id="ARBA00023242"/>
    </source>
</evidence>
<feature type="compositionally biased region" description="Polar residues" evidence="4">
    <location>
        <begin position="81"/>
        <end position="91"/>
    </location>
</feature>
<dbReference type="PANTHER" id="PTHR31319:SF110">
    <property type="entry name" value="CCT MOTIF FAMILY PROTEIN"/>
    <property type="match status" value="1"/>
</dbReference>
<reference evidence="6" key="3">
    <citation type="submission" date="2002-02" db="EMBL/GenBank/DDBJ databases">
        <authorList>
            <person name="Town C.D."/>
            <person name="Kaul S."/>
        </authorList>
    </citation>
    <scope>NUCLEOTIDE SEQUENCE</scope>
</reference>
<evidence type="ECO:0000256" key="1">
    <source>
        <dbReference type="ARBA" id="ARBA00004123"/>
    </source>
</evidence>
<feature type="region of interest" description="Disordered" evidence="4">
    <location>
        <begin position="382"/>
        <end position="407"/>
    </location>
</feature>
<dbReference type="GO" id="GO:0005634">
    <property type="term" value="C:nucleus"/>
    <property type="evidence" value="ECO:0007669"/>
    <property type="project" value="UniProtKB-SubCell"/>
</dbReference>
<evidence type="ECO:0000256" key="3">
    <source>
        <dbReference type="PROSITE-ProRule" id="PRU00357"/>
    </source>
</evidence>
<feature type="domain" description="CCT" evidence="5">
    <location>
        <begin position="341"/>
        <end position="383"/>
    </location>
</feature>